<evidence type="ECO:0000259" key="9">
    <source>
        <dbReference type="PROSITE" id="PS50109"/>
    </source>
</evidence>
<dbReference type="InterPro" id="IPR003594">
    <property type="entry name" value="HATPase_dom"/>
</dbReference>
<keyword evidence="8" id="KW-1133">Transmembrane helix</keyword>
<dbReference type="SUPFAM" id="SSF52172">
    <property type="entry name" value="CheY-like"/>
    <property type="match status" value="1"/>
</dbReference>
<dbReference type="InterPro" id="IPR050736">
    <property type="entry name" value="Sensor_HK_Regulatory"/>
</dbReference>
<keyword evidence="8" id="KW-0812">Transmembrane</keyword>
<dbReference type="AlphaFoldDB" id="A0A7X9FSH6"/>
<organism evidence="11 12">
    <name type="scientific">SAR324 cluster bacterium</name>
    <dbReference type="NCBI Taxonomy" id="2024889"/>
    <lineage>
        <taxon>Bacteria</taxon>
        <taxon>Deltaproteobacteria</taxon>
        <taxon>SAR324 cluster</taxon>
    </lineage>
</organism>
<comment type="catalytic activity">
    <reaction evidence="1">
        <text>ATP + protein L-histidine = ADP + protein N-phospho-L-histidine.</text>
        <dbReference type="EC" id="2.7.13.3"/>
    </reaction>
</comment>
<dbReference type="InterPro" id="IPR004358">
    <property type="entry name" value="Sig_transdc_His_kin-like_C"/>
</dbReference>
<name>A0A7X9FSH6_9DELT</name>
<dbReference type="InterPro" id="IPR036097">
    <property type="entry name" value="HisK_dim/P_sf"/>
</dbReference>
<feature type="domain" description="Histidine kinase" evidence="9">
    <location>
        <begin position="246"/>
        <end position="466"/>
    </location>
</feature>
<dbReference type="SMART" id="SM00388">
    <property type="entry name" value="HisKA"/>
    <property type="match status" value="1"/>
</dbReference>
<evidence type="ECO:0000256" key="8">
    <source>
        <dbReference type="SAM" id="Phobius"/>
    </source>
</evidence>
<dbReference type="SUPFAM" id="SSF47384">
    <property type="entry name" value="Homodimeric domain of signal transducing histidine kinase"/>
    <property type="match status" value="1"/>
</dbReference>
<evidence type="ECO:0000256" key="7">
    <source>
        <dbReference type="PROSITE-ProRule" id="PRU00169"/>
    </source>
</evidence>
<keyword evidence="3 7" id="KW-0597">Phosphoprotein</keyword>
<proteinExistence type="predicted"/>
<dbReference type="PANTHER" id="PTHR43711:SF31">
    <property type="entry name" value="HISTIDINE KINASE"/>
    <property type="match status" value="1"/>
</dbReference>
<dbReference type="InterPro" id="IPR011006">
    <property type="entry name" value="CheY-like_superfamily"/>
</dbReference>
<protein>
    <recommendedName>
        <fullName evidence="2">histidine kinase</fullName>
        <ecNumber evidence="2">2.7.13.3</ecNumber>
    </recommendedName>
</protein>
<dbReference type="PROSITE" id="PS50109">
    <property type="entry name" value="HIS_KIN"/>
    <property type="match status" value="1"/>
</dbReference>
<dbReference type="PANTHER" id="PTHR43711">
    <property type="entry name" value="TWO-COMPONENT HISTIDINE KINASE"/>
    <property type="match status" value="1"/>
</dbReference>
<keyword evidence="6" id="KW-0902">Two-component regulatory system</keyword>
<evidence type="ECO:0000313" key="11">
    <source>
        <dbReference type="EMBL" id="NMC63009.1"/>
    </source>
</evidence>
<keyword evidence="5" id="KW-0418">Kinase</keyword>
<dbReference type="InterPro" id="IPR001789">
    <property type="entry name" value="Sig_transdc_resp-reg_receiver"/>
</dbReference>
<evidence type="ECO:0000256" key="4">
    <source>
        <dbReference type="ARBA" id="ARBA00022679"/>
    </source>
</evidence>
<evidence type="ECO:0000256" key="3">
    <source>
        <dbReference type="ARBA" id="ARBA00022553"/>
    </source>
</evidence>
<dbReference type="Gene3D" id="3.40.50.2300">
    <property type="match status" value="1"/>
</dbReference>
<dbReference type="Gene3D" id="1.10.287.130">
    <property type="match status" value="1"/>
</dbReference>
<dbReference type="GO" id="GO:0000155">
    <property type="term" value="F:phosphorelay sensor kinase activity"/>
    <property type="evidence" value="ECO:0007669"/>
    <property type="project" value="InterPro"/>
</dbReference>
<gene>
    <name evidence="11" type="ORF">GYA55_07555</name>
</gene>
<sequence length="611" mass="67981">MKKIATEKIKSVFPILLILAGVLPLLQALILQRDLATVLIAVINLIAWLFATILLIVWRRVEEHLRRSAERLRIQLGSGAIDSLIFRYIREIERRDEAILSSTVEQRLATKEELARSLEKITSLSFRLLGADSVELALVDRDTGLYHSSFVLGKPFRKSTQMIFSSEEEEAGVMVSPIKFAGSILGYLRVGLKGGREPTHGDFQILNLLALQSSMAVLNTEFTKELLRMHQISEESLKAKTGFLANLSHEIRGPLSIMMNAVDLVLEGLCGEVSADQKETLDMVKSNGKHLLDLINDVLDYAKAESGRINVDPVVLDVDELLGDIRKVISVQAEAKSHRLIYRSIGPNIGVKCDKRHARQILINLLTNAVKYTPNGGSIDLWAERVPSNKIKINVRDSGIGIRDTDREKVFAAFERIENEYSSKQMGTGLGMSLTRKLVELNHGSIDFVSKPGKGSQFWIILPAGELSNEEEEKPASVNEEILGHGKSVLILSRENEERKTTGRYLAKYRFSLAYASTSEEAVEVLKNSDISVVVLDDSLPEIEKGTEKELVSALREYSKNPKIPIILLSRRAFAFDVENYLKAGVDKCLAKPVELQELARNCAESVGNPT</sequence>
<feature type="modified residue" description="4-aspartylphosphate" evidence="7">
    <location>
        <position position="537"/>
    </location>
</feature>
<keyword evidence="4" id="KW-0808">Transferase</keyword>
<dbReference type="Gene3D" id="3.30.565.10">
    <property type="entry name" value="Histidine kinase-like ATPase, C-terminal domain"/>
    <property type="match status" value="1"/>
</dbReference>
<dbReference type="SMART" id="SM00448">
    <property type="entry name" value="REC"/>
    <property type="match status" value="1"/>
</dbReference>
<reference evidence="11 12" key="1">
    <citation type="journal article" date="2020" name="Biotechnol. Biofuels">
        <title>New insights from the biogas microbiome by comprehensive genome-resolved metagenomics of nearly 1600 species originating from multiple anaerobic digesters.</title>
        <authorList>
            <person name="Campanaro S."/>
            <person name="Treu L."/>
            <person name="Rodriguez-R L.M."/>
            <person name="Kovalovszki A."/>
            <person name="Ziels R.M."/>
            <person name="Maus I."/>
            <person name="Zhu X."/>
            <person name="Kougias P.G."/>
            <person name="Basile A."/>
            <person name="Luo G."/>
            <person name="Schluter A."/>
            <person name="Konstantinidis K.T."/>
            <person name="Angelidaki I."/>
        </authorList>
    </citation>
    <scope>NUCLEOTIDE SEQUENCE [LARGE SCALE GENOMIC DNA]</scope>
    <source>
        <strain evidence="11">AS27yjCOA_65</strain>
    </source>
</reference>
<dbReference type="Pfam" id="PF00072">
    <property type="entry name" value="Response_reg"/>
    <property type="match status" value="1"/>
</dbReference>
<dbReference type="SMART" id="SM00387">
    <property type="entry name" value="HATPase_c"/>
    <property type="match status" value="1"/>
</dbReference>
<evidence type="ECO:0000256" key="1">
    <source>
        <dbReference type="ARBA" id="ARBA00000085"/>
    </source>
</evidence>
<dbReference type="Proteomes" id="UP000524246">
    <property type="component" value="Unassembled WGS sequence"/>
</dbReference>
<dbReference type="FunFam" id="3.30.565.10:FF:000006">
    <property type="entry name" value="Sensor histidine kinase WalK"/>
    <property type="match status" value="1"/>
</dbReference>
<feature type="domain" description="Response regulatory" evidence="10">
    <location>
        <begin position="488"/>
        <end position="607"/>
    </location>
</feature>
<comment type="caution">
    <text evidence="11">The sequence shown here is derived from an EMBL/GenBank/DDBJ whole genome shotgun (WGS) entry which is preliminary data.</text>
</comment>
<dbReference type="SUPFAM" id="SSF55781">
    <property type="entry name" value="GAF domain-like"/>
    <property type="match status" value="1"/>
</dbReference>
<dbReference type="InterPro" id="IPR003661">
    <property type="entry name" value="HisK_dim/P_dom"/>
</dbReference>
<evidence type="ECO:0000256" key="6">
    <source>
        <dbReference type="ARBA" id="ARBA00023012"/>
    </source>
</evidence>
<dbReference type="PROSITE" id="PS50110">
    <property type="entry name" value="RESPONSE_REGULATORY"/>
    <property type="match status" value="1"/>
</dbReference>
<evidence type="ECO:0000313" key="12">
    <source>
        <dbReference type="Proteomes" id="UP000524246"/>
    </source>
</evidence>
<dbReference type="CDD" id="cd00082">
    <property type="entry name" value="HisKA"/>
    <property type="match status" value="1"/>
</dbReference>
<accession>A0A7X9FSH6</accession>
<dbReference type="PRINTS" id="PR00344">
    <property type="entry name" value="BCTRLSENSOR"/>
</dbReference>
<evidence type="ECO:0000259" key="10">
    <source>
        <dbReference type="PROSITE" id="PS50110"/>
    </source>
</evidence>
<dbReference type="Pfam" id="PF02518">
    <property type="entry name" value="HATPase_c"/>
    <property type="match status" value="1"/>
</dbReference>
<dbReference type="EC" id="2.7.13.3" evidence="2"/>
<dbReference type="EMBL" id="JAAZON010000330">
    <property type="protein sequence ID" value="NMC63009.1"/>
    <property type="molecule type" value="Genomic_DNA"/>
</dbReference>
<dbReference type="SUPFAM" id="SSF55874">
    <property type="entry name" value="ATPase domain of HSP90 chaperone/DNA topoisomerase II/histidine kinase"/>
    <property type="match status" value="1"/>
</dbReference>
<dbReference type="InterPro" id="IPR005467">
    <property type="entry name" value="His_kinase_dom"/>
</dbReference>
<feature type="transmembrane region" description="Helical" evidence="8">
    <location>
        <begin position="38"/>
        <end position="58"/>
    </location>
</feature>
<evidence type="ECO:0000256" key="2">
    <source>
        <dbReference type="ARBA" id="ARBA00012438"/>
    </source>
</evidence>
<evidence type="ECO:0000256" key="5">
    <source>
        <dbReference type="ARBA" id="ARBA00022777"/>
    </source>
</evidence>
<keyword evidence="8" id="KW-0472">Membrane</keyword>
<dbReference type="Pfam" id="PF00512">
    <property type="entry name" value="HisKA"/>
    <property type="match status" value="1"/>
</dbReference>
<dbReference type="InterPro" id="IPR036890">
    <property type="entry name" value="HATPase_C_sf"/>
</dbReference>